<dbReference type="InterPro" id="IPR003961">
    <property type="entry name" value="FN3_dom"/>
</dbReference>
<feature type="chain" id="PRO_5007299871" description="protein-tyrosine-phosphatase" evidence="11">
    <location>
        <begin position="25"/>
        <end position="1897"/>
    </location>
</feature>
<evidence type="ECO:0000256" key="2">
    <source>
        <dbReference type="ARBA" id="ARBA00013064"/>
    </source>
</evidence>
<dbReference type="GO" id="GO:0004725">
    <property type="term" value="F:protein tyrosine phosphatase activity"/>
    <property type="evidence" value="ECO:0000318"/>
    <property type="project" value="GO_Central"/>
</dbReference>
<dbReference type="PRINTS" id="PR00700">
    <property type="entry name" value="PRTYPHPHTASE"/>
</dbReference>
<feature type="signal peptide" evidence="11">
    <location>
        <begin position="1"/>
        <end position="24"/>
    </location>
</feature>
<organism evidence="15 16">
    <name type="scientific">Tribolium castaneum</name>
    <name type="common">Red flour beetle</name>
    <dbReference type="NCBI Taxonomy" id="7070"/>
    <lineage>
        <taxon>Eukaryota</taxon>
        <taxon>Metazoa</taxon>
        <taxon>Ecdysozoa</taxon>
        <taxon>Arthropoda</taxon>
        <taxon>Hexapoda</taxon>
        <taxon>Insecta</taxon>
        <taxon>Pterygota</taxon>
        <taxon>Neoptera</taxon>
        <taxon>Endopterygota</taxon>
        <taxon>Coleoptera</taxon>
        <taxon>Polyphaga</taxon>
        <taxon>Cucujiformia</taxon>
        <taxon>Tenebrionidae</taxon>
        <taxon>Tenebrionidae incertae sedis</taxon>
        <taxon>Tribolium</taxon>
    </lineage>
</organism>
<dbReference type="Gene3D" id="2.60.40.10">
    <property type="entry name" value="Immunoglobulins"/>
    <property type="match status" value="3"/>
</dbReference>
<dbReference type="Pfam" id="PF00102">
    <property type="entry name" value="Y_phosphatase"/>
    <property type="match status" value="2"/>
</dbReference>
<dbReference type="PANTHER" id="PTHR46957:SF3">
    <property type="entry name" value="CYTOKINE RECEPTOR"/>
    <property type="match status" value="1"/>
</dbReference>
<dbReference type="OMA" id="MVTLWQA"/>
<dbReference type="GO" id="GO:0016020">
    <property type="term" value="C:membrane"/>
    <property type="evidence" value="ECO:0007669"/>
    <property type="project" value="UniProtKB-SubCell"/>
</dbReference>
<dbReference type="EC" id="3.1.3.48" evidence="2"/>
<dbReference type="STRING" id="7070.A0A139WF67"/>
<dbReference type="InterPro" id="IPR003595">
    <property type="entry name" value="Tyr_Pase_cat"/>
</dbReference>
<dbReference type="GO" id="GO:0007165">
    <property type="term" value="P:signal transduction"/>
    <property type="evidence" value="ECO:0000318"/>
    <property type="project" value="GO_Central"/>
</dbReference>
<feature type="domain" description="Tyrosine-protein phosphatase" evidence="12">
    <location>
        <begin position="1653"/>
        <end position="1886"/>
    </location>
</feature>
<evidence type="ECO:0000256" key="7">
    <source>
        <dbReference type="ARBA" id="ARBA00022989"/>
    </source>
</evidence>
<evidence type="ECO:0000259" key="14">
    <source>
        <dbReference type="PROSITE" id="PS50853"/>
    </source>
</evidence>
<dbReference type="InterPro" id="IPR029021">
    <property type="entry name" value="Prot-tyrosine_phosphatase-like"/>
</dbReference>
<sequence>MSLSCARITVTCLIIVVCVVFSQCQDLFIVNRYKPDEYYCITNSSNALSWVDEDTSQDIHFKASRFIPSPTEKNLWSVSCNSKNDQSPLGWNCETALSGTVILDRRWEDLQEYKTDYNEESNDNMSNVKLFINIPITLEENFTLPLSIRIKENAHIYLCDGKDPPNSNCYWISIGTGALKKTILQKCSSSQGASDKKENCFKQRAVFANENLNSAYWTHFRLFKTAKTLLFTYENNGKSKEIFSCCNEDNKIFSTTNLIISSTNFVGRWKFHQITYYKTTKAQNDTPFGSPLKPIGDSVCISVFINMCESCQITFKLTNQENRILIKKTYGYEKDWREIRFNTDEIKDIVTLLVSTHITTKEENQNQFWALDNMKQCHRDGFRMISLDKSASCQLLSESGSISVTRNKINDVSANCRINSVGKSCMPCSWFLNDKCGQLKICEKYNNAISCSCSAGYTTSNSLKCDSECADGSYGHQCKKKCDVRCKSNNCSHLNGRCTTWCANKNETCNIWFVEPPRLKNASYVEAVVEVSNNELIGDECADCTYILQYKEVEGNKRQWHTALENNTFLKTQSIKIKELKPGTDYYVRYFIVKGKNTNAFDENIPKTNFSTLCKEIQREDLSIDPSNTSITLSTPTKKNPMTCNLKKSSIEKLNSNFRIEARINESDTPIIILGDLYPYTSYNVQISPKLKLSLMTGEGVPDIVQELKVVNKSDTSVHLLWKRPSRLNGPVENYVVYYQTGLRLGCEKDNPKGNLSEKFERNTTKPTIILENLVPFTHYMFTVYAVNTKFESKRVTYWDSTTESHSIKEEECPKLKQIKPDNRSVQTQFSSIDCDKIEGSISIEISAICEEEWCMIKNVTNIFNYTTENTASTISSNIYPFSKYHLTVKCCRNDCIYIEKHKEFKTTVEPPYKVKDFLVFSKNESTISVRWRQPYPPTGILDHYNISYYITKESEGKSEIVTHSPCKLWISFQCLTLSNLEADTKYFIQIRARNTGSKNYGQLIEEEATTKTEASKPPHNLIVDWTLQNDLQLMWFHPNESNGYITHFNISVLSGNQNENKIVNIFKVVSHNLTYTHTINQRKFQPSTYYNITIQAFNGVNGHPVSTQDLSPPAIPFFENEPKHSITNTTITIEISKVKNNIKDFKLFLLIENDTTDTIIYPKELKQFEEKFHNQQSNFRILYSSTNIQSPLTFMIGKTNQTFQNKSTSHLDFPLKTENSYNISILLINTYKDKSSYKFYSFHIPKLLKPLVLPAVSTDLSLLSLLFLLLIIPLGIVVFIKRDTIKQKLNSLIQRNNTANMEVSEDQTPLQRLDNNQNIYTKKIKVSELQKYIKESLKNDELERQHKFFPRGQTKPWDCGSSPSNKNKNRYTNLLPYDHTRVVLKKIQGEEHSDYINANYIDGYNMPKAYIATQGPKKNTIGDFWRMVWQENVRHIVMLANLYENEKKKVEKYWPEMGENLRYGTITLQYFSNRVYADYEHRVFKVTNGNSTREVQQYHFQSWPDHGVPLYAQTLIPFLENLQKIPLSTKSPIVVHCSAGVGRTGTIILCDSCLRMAVSEKCVDVLGTLQKIRNQRPNMVDNVEQYKLAHLVILDYLDGIRTGIPCSEIGEVEELLKSDELKKQMRYLETTAWQDEIFMPTVLQNETSFVVKKKNRFQNIIPGNHRYIFLPRYPIDDESSIYINAVTVDGFKHPDRFIVTQQPLPNTLGDFWRLVHDKDISVIISLNEIDLNYTTCNFWPSEDNKELNPVDFLTLKHAKTLICDTYDVITVHMHDQNNTDQKVIEILALKNWPAMNSCPDKIDSFLTFWEESYATSRQSGQVIVTCFDGALASGLYVSMSFILEKIKLEQVCDVCQAVRIVRHNRKQFVEKEEQFIFLYKAAMTYIGGFEIYANFN</sequence>
<dbReference type="CDD" id="cd00047">
    <property type="entry name" value="PTPc"/>
    <property type="match status" value="1"/>
</dbReference>
<dbReference type="EMBL" id="KQ971352">
    <property type="protein sequence ID" value="KYB26638.1"/>
    <property type="molecule type" value="Genomic_DNA"/>
</dbReference>
<keyword evidence="4 11" id="KW-0732">Signal</keyword>
<dbReference type="CDD" id="cd00063">
    <property type="entry name" value="FN3"/>
    <property type="match status" value="4"/>
</dbReference>
<reference evidence="15 16" key="2">
    <citation type="journal article" date="2010" name="Nucleic Acids Res.">
        <title>BeetleBase in 2010: revisions to provide comprehensive genomic information for Tribolium castaneum.</title>
        <authorList>
            <person name="Kim H.S."/>
            <person name="Murphy T."/>
            <person name="Xia J."/>
            <person name="Caragea D."/>
            <person name="Park Y."/>
            <person name="Beeman R.W."/>
            <person name="Lorenzen M.D."/>
            <person name="Butcher S."/>
            <person name="Manak J.R."/>
            <person name="Brown S.J."/>
        </authorList>
    </citation>
    <scope>GENOME REANNOTATION</scope>
    <source>
        <strain evidence="15 16">Georgia GA2</strain>
    </source>
</reference>
<dbReference type="InParanoid" id="A0A139WF67"/>
<dbReference type="eggNOG" id="KOG4228">
    <property type="taxonomic scope" value="Eukaryota"/>
</dbReference>
<dbReference type="InterPro" id="IPR050713">
    <property type="entry name" value="RTP_Phos/Ushers"/>
</dbReference>
<dbReference type="FunFam" id="2.60.40.10:FF:003409">
    <property type="match status" value="1"/>
</dbReference>
<dbReference type="SMART" id="SM00404">
    <property type="entry name" value="PTPc_motif"/>
    <property type="match status" value="2"/>
</dbReference>
<evidence type="ECO:0000256" key="8">
    <source>
        <dbReference type="ARBA" id="ARBA00023136"/>
    </source>
</evidence>
<feature type="domain" description="Tyrosine specific protein phosphatases" evidence="13">
    <location>
        <begin position="1804"/>
        <end position="1877"/>
    </location>
</feature>
<dbReference type="SUPFAM" id="SSF52799">
    <property type="entry name" value="(Phosphotyrosine protein) phosphatases II"/>
    <property type="match status" value="2"/>
</dbReference>
<accession>A0A139WF67</accession>
<keyword evidence="7" id="KW-1133">Transmembrane helix</keyword>
<dbReference type="Pfam" id="PF00041">
    <property type="entry name" value="fn3"/>
    <property type="match status" value="3"/>
</dbReference>
<evidence type="ECO:0000256" key="1">
    <source>
        <dbReference type="ARBA" id="ARBA00004167"/>
    </source>
</evidence>
<comment type="catalytic activity">
    <reaction evidence="10">
        <text>O-phospho-L-tyrosyl-[protein] + H2O = L-tyrosyl-[protein] + phosphate</text>
        <dbReference type="Rhea" id="RHEA:10684"/>
        <dbReference type="Rhea" id="RHEA-COMP:10136"/>
        <dbReference type="Rhea" id="RHEA-COMP:20101"/>
        <dbReference type="ChEBI" id="CHEBI:15377"/>
        <dbReference type="ChEBI" id="CHEBI:43474"/>
        <dbReference type="ChEBI" id="CHEBI:46858"/>
        <dbReference type="ChEBI" id="CHEBI:61978"/>
        <dbReference type="EC" id="3.1.3.48"/>
    </reaction>
</comment>
<protein>
    <recommendedName>
        <fullName evidence="2">protein-tyrosine-phosphatase</fullName>
        <ecNumber evidence="2">3.1.3.48</ecNumber>
    </recommendedName>
</protein>
<evidence type="ECO:0000256" key="4">
    <source>
        <dbReference type="ARBA" id="ARBA00022729"/>
    </source>
</evidence>
<dbReference type="FunFam" id="3.90.190.10:FF:000026">
    <property type="entry name" value="tyrosine-protein phosphatase non-receptor type 9"/>
    <property type="match status" value="1"/>
</dbReference>
<evidence type="ECO:0000256" key="6">
    <source>
        <dbReference type="ARBA" id="ARBA00022912"/>
    </source>
</evidence>
<evidence type="ECO:0000313" key="15">
    <source>
        <dbReference type="EMBL" id="KYB26638.1"/>
    </source>
</evidence>
<dbReference type="Proteomes" id="UP000007266">
    <property type="component" value="Linkage group 7"/>
</dbReference>
<dbReference type="SMART" id="SM00194">
    <property type="entry name" value="PTPc"/>
    <property type="match status" value="2"/>
</dbReference>
<dbReference type="SMART" id="SM00060">
    <property type="entry name" value="FN3"/>
    <property type="match status" value="3"/>
</dbReference>
<feature type="domain" description="Fibronectin type-III" evidence="14">
    <location>
        <begin position="911"/>
        <end position="1016"/>
    </location>
</feature>
<evidence type="ECO:0000256" key="9">
    <source>
        <dbReference type="ARBA" id="ARBA00023180"/>
    </source>
</evidence>
<keyword evidence="5" id="KW-0378">Hydrolase</keyword>
<feature type="domain" description="Fibronectin type-III" evidence="14">
    <location>
        <begin position="1018"/>
        <end position="1116"/>
    </location>
</feature>
<evidence type="ECO:0000259" key="12">
    <source>
        <dbReference type="PROSITE" id="PS50055"/>
    </source>
</evidence>
<dbReference type="PANTHER" id="PTHR46957">
    <property type="entry name" value="CYTOKINE RECEPTOR"/>
    <property type="match status" value="1"/>
</dbReference>
<dbReference type="InterPro" id="IPR013783">
    <property type="entry name" value="Ig-like_fold"/>
</dbReference>
<reference evidence="15 16" key="1">
    <citation type="journal article" date="2008" name="Nature">
        <title>The genome of the model beetle and pest Tribolium castaneum.</title>
        <authorList>
            <consortium name="Tribolium Genome Sequencing Consortium"/>
            <person name="Richards S."/>
            <person name="Gibbs R.A."/>
            <person name="Weinstock G.M."/>
            <person name="Brown S.J."/>
            <person name="Denell R."/>
            <person name="Beeman R.W."/>
            <person name="Gibbs R."/>
            <person name="Beeman R.W."/>
            <person name="Brown S.J."/>
            <person name="Bucher G."/>
            <person name="Friedrich M."/>
            <person name="Grimmelikhuijzen C.J."/>
            <person name="Klingler M."/>
            <person name="Lorenzen M."/>
            <person name="Richards S."/>
            <person name="Roth S."/>
            <person name="Schroder R."/>
            <person name="Tautz D."/>
            <person name="Zdobnov E.M."/>
            <person name="Muzny D."/>
            <person name="Gibbs R.A."/>
            <person name="Weinstock G.M."/>
            <person name="Attaway T."/>
            <person name="Bell S."/>
            <person name="Buhay C.J."/>
            <person name="Chandrabose M.N."/>
            <person name="Chavez D."/>
            <person name="Clerk-Blankenburg K.P."/>
            <person name="Cree A."/>
            <person name="Dao M."/>
            <person name="Davis C."/>
            <person name="Chacko J."/>
            <person name="Dinh H."/>
            <person name="Dugan-Rocha S."/>
            <person name="Fowler G."/>
            <person name="Garner T.T."/>
            <person name="Garnes J."/>
            <person name="Gnirke A."/>
            <person name="Hawes A."/>
            <person name="Hernandez J."/>
            <person name="Hines S."/>
            <person name="Holder M."/>
            <person name="Hume J."/>
            <person name="Jhangiani S.N."/>
            <person name="Joshi V."/>
            <person name="Khan Z.M."/>
            <person name="Jackson L."/>
            <person name="Kovar C."/>
            <person name="Kowis A."/>
            <person name="Lee S."/>
            <person name="Lewis L.R."/>
            <person name="Margolis J."/>
            <person name="Morgan M."/>
            <person name="Nazareth L.V."/>
            <person name="Nguyen N."/>
            <person name="Okwuonu G."/>
            <person name="Parker D."/>
            <person name="Richards S."/>
            <person name="Ruiz S.J."/>
            <person name="Santibanez J."/>
            <person name="Savard J."/>
            <person name="Scherer S.E."/>
            <person name="Schneider B."/>
            <person name="Sodergren E."/>
            <person name="Tautz D."/>
            <person name="Vattahil S."/>
            <person name="Villasana D."/>
            <person name="White C.S."/>
            <person name="Wright R."/>
            <person name="Park Y."/>
            <person name="Beeman R.W."/>
            <person name="Lord J."/>
            <person name="Oppert B."/>
            <person name="Lorenzen M."/>
            <person name="Brown S."/>
            <person name="Wang L."/>
            <person name="Savard J."/>
            <person name="Tautz D."/>
            <person name="Richards S."/>
            <person name="Weinstock G."/>
            <person name="Gibbs R.A."/>
            <person name="Liu Y."/>
            <person name="Worley K."/>
            <person name="Weinstock G."/>
            <person name="Elsik C.G."/>
            <person name="Reese J.T."/>
            <person name="Elhaik E."/>
            <person name="Landan G."/>
            <person name="Graur D."/>
            <person name="Arensburger P."/>
            <person name="Atkinson P."/>
            <person name="Beeman R.W."/>
            <person name="Beidler J."/>
            <person name="Brown S.J."/>
            <person name="Demuth J.P."/>
            <person name="Drury D.W."/>
            <person name="Du Y.Z."/>
            <person name="Fujiwara H."/>
            <person name="Lorenzen M."/>
            <person name="Maselli V."/>
            <person name="Osanai M."/>
            <person name="Park Y."/>
            <person name="Robertson H.M."/>
            <person name="Tu Z."/>
            <person name="Wang J.J."/>
            <person name="Wang S."/>
            <person name="Richards S."/>
            <person name="Song H."/>
            <person name="Zhang L."/>
            <person name="Sodergren E."/>
            <person name="Werner D."/>
            <person name="Stanke M."/>
            <person name="Morgenstern B."/>
            <person name="Solovyev V."/>
            <person name="Kosarev P."/>
            <person name="Brown G."/>
            <person name="Chen H.C."/>
            <person name="Ermolaeva O."/>
            <person name="Hlavina W."/>
            <person name="Kapustin Y."/>
            <person name="Kiryutin B."/>
            <person name="Kitts P."/>
            <person name="Maglott D."/>
            <person name="Pruitt K."/>
            <person name="Sapojnikov V."/>
            <person name="Souvorov A."/>
            <person name="Mackey A.J."/>
            <person name="Waterhouse R.M."/>
            <person name="Wyder S."/>
            <person name="Zdobnov E.M."/>
            <person name="Zdobnov E.M."/>
            <person name="Wyder S."/>
            <person name="Kriventseva E.V."/>
            <person name="Kadowaki T."/>
            <person name="Bork P."/>
            <person name="Aranda M."/>
            <person name="Bao R."/>
            <person name="Beermann A."/>
            <person name="Berns N."/>
            <person name="Bolognesi R."/>
            <person name="Bonneton F."/>
            <person name="Bopp D."/>
            <person name="Brown S.J."/>
            <person name="Bucher G."/>
            <person name="Butts T."/>
            <person name="Chaumot A."/>
            <person name="Denell R.E."/>
            <person name="Ferrier D.E."/>
            <person name="Friedrich M."/>
            <person name="Gordon C.M."/>
            <person name="Jindra M."/>
            <person name="Klingler M."/>
            <person name="Lan Q."/>
            <person name="Lattorff H.M."/>
            <person name="Laudet V."/>
            <person name="von Levetsow C."/>
            <person name="Liu Z."/>
            <person name="Lutz R."/>
            <person name="Lynch J.A."/>
            <person name="da Fonseca R.N."/>
            <person name="Posnien N."/>
            <person name="Reuter R."/>
            <person name="Roth S."/>
            <person name="Savard J."/>
            <person name="Schinko J.B."/>
            <person name="Schmitt C."/>
            <person name="Schoppmeier M."/>
            <person name="Schroder R."/>
            <person name="Shippy T.D."/>
            <person name="Simonnet F."/>
            <person name="Marques-Souza H."/>
            <person name="Tautz D."/>
            <person name="Tomoyasu Y."/>
            <person name="Trauner J."/>
            <person name="Van der Zee M."/>
            <person name="Vervoort M."/>
            <person name="Wittkopp N."/>
            <person name="Wimmer E.A."/>
            <person name="Yang X."/>
            <person name="Jones A.K."/>
            <person name="Sattelle D.B."/>
            <person name="Ebert P.R."/>
            <person name="Nelson D."/>
            <person name="Scott J.G."/>
            <person name="Beeman R.W."/>
            <person name="Muthukrishnan S."/>
            <person name="Kramer K.J."/>
            <person name="Arakane Y."/>
            <person name="Beeman R.W."/>
            <person name="Zhu Q."/>
            <person name="Hogenkamp D."/>
            <person name="Dixit R."/>
            <person name="Oppert B."/>
            <person name="Jiang H."/>
            <person name="Zou Z."/>
            <person name="Marshall J."/>
            <person name="Elpidina E."/>
            <person name="Vinokurov K."/>
            <person name="Oppert C."/>
            <person name="Zou Z."/>
            <person name="Evans J."/>
            <person name="Lu Z."/>
            <person name="Zhao P."/>
            <person name="Sumathipala N."/>
            <person name="Altincicek B."/>
            <person name="Vilcinskas A."/>
            <person name="Williams M."/>
            <person name="Hultmark D."/>
            <person name="Hetru C."/>
            <person name="Jiang H."/>
            <person name="Grimmelikhuijzen C.J."/>
            <person name="Hauser F."/>
            <person name="Cazzamali G."/>
            <person name="Williamson M."/>
            <person name="Park Y."/>
            <person name="Li B."/>
            <person name="Tanaka Y."/>
            <person name="Predel R."/>
            <person name="Neupert S."/>
            <person name="Schachtner J."/>
            <person name="Verleyen P."/>
            <person name="Raible F."/>
            <person name="Bork P."/>
            <person name="Friedrich M."/>
            <person name="Walden K.K."/>
            <person name="Robertson H.M."/>
            <person name="Angeli S."/>
            <person name="Foret S."/>
            <person name="Bucher G."/>
            <person name="Schuetz S."/>
            <person name="Maleszka R."/>
            <person name="Wimmer E.A."/>
            <person name="Beeman R.W."/>
            <person name="Lorenzen M."/>
            <person name="Tomoyasu Y."/>
            <person name="Miller S.C."/>
            <person name="Grossmann D."/>
            <person name="Bucher G."/>
        </authorList>
    </citation>
    <scope>NUCLEOTIDE SEQUENCE [LARGE SCALE GENOMIC DNA]</scope>
    <source>
        <strain evidence="15 16">Georgia GA2</strain>
    </source>
</reference>
<evidence type="ECO:0000256" key="3">
    <source>
        <dbReference type="ARBA" id="ARBA00022692"/>
    </source>
</evidence>
<evidence type="ECO:0000313" key="16">
    <source>
        <dbReference type="Proteomes" id="UP000007266"/>
    </source>
</evidence>
<dbReference type="PROSITE" id="PS50056">
    <property type="entry name" value="TYR_PHOSPHATASE_2"/>
    <property type="match status" value="2"/>
</dbReference>
<feature type="domain" description="Tyrosine-protein phosphatase" evidence="12">
    <location>
        <begin position="1343"/>
        <end position="1597"/>
    </location>
</feature>
<feature type="domain" description="Fibronectin type-III" evidence="14">
    <location>
        <begin position="704"/>
        <end position="806"/>
    </location>
</feature>
<dbReference type="PROSITE" id="PS50055">
    <property type="entry name" value="TYR_PHOSPHATASE_PTP"/>
    <property type="match status" value="2"/>
</dbReference>
<dbReference type="Gene3D" id="3.90.190.10">
    <property type="entry name" value="Protein tyrosine phosphatase superfamily"/>
    <property type="match status" value="2"/>
</dbReference>
<dbReference type="FunFam" id="2.60.40.10:FF:003877">
    <property type="match status" value="1"/>
</dbReference>
<evidence type="ECO:0000256" key="10">
    <source>
        <dbReference type="ARBA" id="ARBA00051722"/>
    </source>
</evidence>
<dbReference type="PROSITE" id="PS50853">
    <property type="entry name" value="FN3"/>
    <property type="match status" value="3"/>
</dbReference>
<keyword evidence="15" id="KW-0675">Receptor</keyword>
<comment type="subcellular location">
    <subcellularLocation>
        <location evidence="1">Membrane</location>
        <topology evidence="1">Single-pass membrane protein</topology>
    </subcellularLocation>
</comment>
<feature type="domain" description="Tyrosine specific protein phosphatases" evidence="13">
    <location>
        <begin position="1514"/>
        <end position="1588"/>
    </location>
</feature>
<dbReference type="FunFam" id="3.90.190.10:FF:000102">
    <property type="entry name" value="Receptor-type tyrosine-protein phosphatase"/>
    <property type="match status" value="1"/>
</dbReference>
<proteinExistence type="predicted"/>
<dbReference type="PROSITE" id="PS00383">
    <property type="entry name" value="TYR_PHOSPHATASE_1"/>
    <property type="match status" value="1"/>
</dbReference>
<dbReference type="GO" id="GO:0008045">
    <property type="term" value="P:motor neuron axon guidance"/>
    <property type="evidence" value="ECO:0000318"/>
    <property type="project" value="GO_Central"/>
</dbReference>
<dbReference type="FunFam" id="2.60.40.10:FF:001900">
    <property type="entry name" value="Myotactin form B"/>
    <property type="match status" value="1"/>
</dbReference>
<evidence type="ECO:0000256" key="11">
    <source>
        <dbReference type="SAM" id="SignalP"/>
    </source>
</evidence>
<dbReference type="InterPro" id="IPR016130">
    <property type="entry name" value="Tyr_Pase_AS"/>
</dbReference>
<name>A0A139WF67_TRICA</name>
<keyword evidence="9" id="KW-0325">Glycoprotein</keyword>
<keyword evidence="6" id="KW-0904">Protein phosphatase</keyword>
<dbReference type="OrthoDB" id="6108687at2759"/>
<keyword evidence="16" id="KW-1185">Reference proteome</keyword>
<gene>
    <name evidence="15" type="primary">AUGUSTUS-3.0.2_34769</name>
    <name evidence="15" type="ORF">TcasGA2_TC034769</name>
</gene>
<dbReference type="InterPro" id="IPR000387">
    <property type="entry name" value="Tyr_Pase_dom"/>
</dbReference>
<keyword evidence="3" id="KW-0812">Transmembrane</keyword>
<keyword evidence="8" id="KW-0472">Membrane</keyword>
<dbReference type="InterPro" id="IPR036116">
    <property type="entry name" value="FN3_sf"/>
</dbReference>
<dbReference type="InterPro" id="IPR000242">
    <property type="entry name" value="PTP_cat"/>
</dbReference>
<evidence type="ECO:0000256" key="5">
    <source>
        <dbReference type="ARBA" id="ARBA00022801"/>
    </source>
</evidence>
<evidence type="ECO:0000259" key="13">
    <source>
        <dbReference type="PROSITE" id="PS50056"/>
    </source>
</evidence>
<dbReference type="SUPFAM" id="SSF49265">
    <property type="entry name" value="Fibronectin type III"/>
    <property type="match status" value="2"/>
</dbReference>